<dbReference type="InterPro" id="IPR029016">
    <property type="entry name" value="GAF-like_dom_sf"/>
</dbReference>
<dbReference type="InterPro" id="IPR050707">
    <property type="entry name" value="HTH_MetabolicPath_Reg"/>
</dbReference>
<dbReference type="PANTHER" id="PTHR30136:SF35">
    <property type="entry name" value="HTH-TYPE TRANSCRIPTIONAL REGULATOR RV1719"/>
    <property type="match status" value="1"/>
</dbReference>
<feature type="domain" description="HTH iclR-type" evidence="5">
    <location>
        <begin position="12"/>
        <end position="77"/>
    </location>
</feature>
<dbReference type="Gene3D" id="3.30.450.40">
    <property type="match status" value="1"/>
</dbReference>
<dbReference type="SMART" id="SM00346">
    <property type="entry name" value="HTH_ICLR"/>
    <property type="match status" value="1"/>
</dbReference>
<protein>
    <submittedName>
        <fullName evidence="7">IclR family transcriptional regulator</fullName>
    </submittedName>
</protein>
<evidence type="ECO:0000259" key="5">
    <source>
        <dbReference type="PROSITE" id="PS51077"/>
    </source>
</evidence>
<proteinExistence type="predicted"/>
<dbReference type="InterPro" id="IPR036390">
    <property type="entry name" value="WH_DNA-bd_sf"/>
</dbReference>
<dbReference type="SUPFAM" id="SSF55781">
    <property type="entry name" value="GAF domain-like"/>
    <property type="match status" value="1"/>
</dbReference>
<dbReference type="InterPro" id="IPR005471">
    <property type="entry name" value="Tscrpt_reg_IclR_N"/>
</dbReference>
<dbReference type="RefSeq" id="WP_344175987.1">
    <property type="nucleotide sequence ID" value="NZ_JBEQNA010000001.1"/>
</dbReference>
<dbReference type="SUPFAM" id="SSF46785">
    <property type="entry name" value="Winged helix' DNA-binding domain"/>
    <property type="match status" value="1"/>
</dbReference>
<keyword evidence="2" id="KW-0238">DNA-binding</keyword>
<feature type="compositionally biased region" description="Low complexity" evidence="4">
    <location>
        <begin position="265"/>
        <end position="282"/>
    </location>
</feature>
<evidence type="ECO:0000256" key="1">
    <source>
        <dbReference type="ARBA" id="ARBA00023015"/>
    </source>
</evidence>
<keyword evidence="8" id="KW-1185">Reference proteome</keyword>
<accession>A0ABV1ZZF2</accession>
<evidence type="ECO:0000259" key="6">
    <source>
        <dbReference type="PROSITE" id="PS51078"/>
    </source>
</evidence>
<reference evidence="7 8" key="1">
    <citation type="submission" date="2024-06" db="EMBL/GenBank/DDBJ databases">
        <authorList>
            <person name="Bataeva Y.V."/>
            <person name="Grigorian L.N."/>
            <person name="Solomentsev V.I."/>
        </authorList>
    </citation>
    <scope>NUCLEOTIDE SEQUENCE [LARGE SCALE GENOMIC DNA]</scope>
    <source>
        <strain evidence="8">SCPM-O-B-12605 (RCAM04882)</strain>
    </source>
</reference>
<dbReference type="Pfam" id="PF01614">
    <property type="entry name" value="IclR_C"/>
    <property type="match status" value="1"/>
</dbReference>
<comment type="caution">
    <text evidence="7">The sequence shown here is derived from an EMBL/GenBank/DDBJ whole genome shotgun (WGS) entry which is preliminary data.</text>
</comment>
<dbReference type="PROSITE" id="PS51078">
    <property type="entry name" value="ICLR_ED"/>
    <property type="match status" value="1"/>
</dbReference>
<keyword evidence="3" id="KW-0804">Transcription</keyword>
<dbReference type="InterPro" id="IPR014757">
    <property type="entry name" value="Tscrpt_reg_IclR_C"/>
</dbReference>
<dbReference type="Pfam" id="PF09339">
    <property type="entry name" value="HTH_IclR"/>
    <property type="match status" value="1"/>
</dbReference>
<dbReference type="Proteomes" id="UP001432401">
    <property type="component" value="Unassembled WGS sequence"/>
</dbReference>
<dbReference type="PANTHER" id="PTHR30136">
    <property type="entry name" value="HELIX-TURN-HELIX TRANSCRIPTIONAL REGULATOR, ICLR FAMILY"/>
    <property type="match status" value="1"/>
</dbReference>
<evidence type="ECO:0000313" key="8">
    <source>
        <dbReference type="Proteomes" id="UP001432401"/>
    </source>
</evidence>
<evidence type="ECO:0000256" key="3">
    <source>
        <dbReference type="ARBA" id="ARBA00023163"/>
    </source>
</evidence>
<evidence type="ECO:0000256" key="4">
    <source>
        <dbReference type="SAM" id="MobiDB-lite"/>
    </source>
</evidence>
<evidence type="ECO:0000313" key="7">
    <source>
        <dbReference type="EMBL" id="MES0836438.1"/>
    </source>
</evidence>
<sequence>MNRAPAPRRNSSASLRRALAIVDFVRASPAGSGGATLTEVAENVGVNKSTVLRLSVPLVEYGLLTRDPRSGRFRLGTAALTLWQAYLDDMELRSVASDHLRDLMRRTGHTCHLVLLDGHDVVYVDKVENTATVRMASRIGARMPAYRTAVGRAILAFCPDDLVEDVVAAGLPAVTARTVTDPAVLAGELRRVRERGYAIDDRENEPEVRCVAAPVFDHNRDPVAAISVSSLVSRLPVVEVRRLGPEVAAVAARISAELGGGQVEAASSARRAGRGAAAPAPRSRTREASAGTALPGGGPTLA</sequence>
<feature type="region of interest" description="Disordered" evidence="4">
    <location>
        <begin position="265"/>
        <end position="302"/>
    </location>
</feature>
<organism evidence="7 8">
    <name type="scientific">Nocardiopsis tropica</name>
    <dbReference type="NCBI Taxonomy" id="109330"/>
    <lineage>
        <taxon>Bacteria</taxon>
        <taxon>Bacillati</taxon>
        <taxon>Actinomycetota</taxon>
        <taxon>Actinomycetes</taxon>
        <taxon>Streptosporangiales</taxon>
        <taxon>Nocardiopsidaceae</taxon>
        <taxon>Nocardiopsis</taxon>
    </lineage>
</organism>
<dbReference type="EMBL" id="JBEQNB010000012">
    <property type="protein sequence ID" value="MES0836438.1"/>
    <property type="molecule type" value="Genomic_DNA"/>
</dbReference>
<dbReference type="Gene3D" id="1.10.10.10">
    <property type="entry name" value="Winged helix-like DNA-binding domain superfamily/Winged helix DNA-binding domain"/>
    <property type="match status" value="1"/>
</dbReference>
<feature type="domain" description="IclR-ED" evidence="6">
    <location>
        <begin position="78"/>
        <end position="260"/>
    </location>
</feature>
<dbReference type="InterPro" id="IPR036388">
    <property type="entry name" value="WH-like_DNA-bd_sf"/>
</dbReference>
<evidence type="ECO:0000256" key="2">
    <source>
        <dbReference type="ARBA" id="ARBA00023125"/>
    </source>
</evidence>
<gene>
    <name evidence="7" type="ORF">ABUK86_21860</name>
</gene>
<keyword evidence="1" id="KW-0805">Transcription regulation</keyword>
<name>A0ABV1ZZF2_9ACTN</name>
<dbReference type="PROSITE" id="PS51077">
    <property type="entry name" value="HTH_ICLR"/>
    <property type="match status" value="1"/>
</dbReference>